<dbReference type="Pfam" id="PF03466">
    <property type="entry name" value="LysR_substrate"/>
    <property type="match status" value="1"/>
</dbReference>
<dbReference type="Gene3D" id="1.10.10.10">
    <property type="entry name" value="Winged helix-like DNA-binding domain superfamily/Winged helix DNA-binding domain"/>
    <property type="match status" value="1"/>
</dbReference>
<dbReference type="Proteomes" id="UP000551327">
    <property type="component" value="Unassembled WGS sequence"/>
</dbReference>
<dbReference type="SUPFAM" id="SSF46785">
    <property type="entry name" value="Winged helix' DNA-binding domain"/>
    <property type="match status" value="1"/>
</dbReference>
<protein>
    <submittedName>
        <fullName evidence="6">LysR family transcriptional regulator</fullName>
    </submittedName>
</protein>
<dbReference type="InterPro" id="IPR005119">
    <property type="entry name" value="LysR_subst-bd"/>
</dbReference>
<dbReference type="AlphaFoldDB" id="A0A7X1FZF0"/>
<keyword evidence="2" id="KW-0805">Transcription regulation</keyword>
<dbReference type="Pfam" id="PF00126">
    <property type="entry name" value="HTH_1"/>
    <property type="match status" value="1"/>
</dbReference>
<dbReference type="InterPro" id="IPR036388">
    <property type="entry name" value="WH-like_DNA-bd_sf"/>
</dbReference>
<evidence type="ECO:0000256" key="4">
    <source>
        <dbReference type="ARBA" id="ARBA00023163"/>
    </source>
</evidence>
<dbReference type="GO" id="GO:0006351">
    <property type="term" value="P:DNA-templated transcription"/>
    <property type="evidence" value="ECO:0007669"/>
    <property type="project" value="TreeGrafter"/>
</dbReference>
<name>A0A7X1FZF0_9SPHN</name>
<comment type="caution">
    <text evidence="6">The sequence shown here is derived from an EMBL/GenBank/DDBJ whole genome shotgun (WGS) entry which is preliminary data.</text>
</comment>
<reference evidence="6 7" key="1">
    <citation type="submission" date="2020-08" db="EMBL/GenBank/DDBJ databases">
        <title>The genome sequence of type strain Novosphingobium piscinae KCTC 42194.</title>
        <authorList>
            <person name="Liu Y."/>
        </authorList>
    </citation>
    <scope>NUCLEOTIDE SEQUENCE [LARGE SCALE GENOMIC DNA]</scope>
    <source>
        <strain evidence="6 7">KCTC 42194</strain>
    </source>
</reference>
<dbReference type="Gene3D" id="3.40.190.290">
    <property type="match status" value="1"/>
</dbReference>
<evidence type="ECO:0000256" key="2">
    <source>
        <dbReference type="ARBA" id="ARBA00023015"/>
    </source>
</evidence>
<dbReference type="EMBL" id="JACLAX010000011">
    <property type="protein sequence ID" value="MBC2669829.1"/>
    <property type="molecule type" value="Genomic_DNA"/>
</dbReference>
<evidence type="ECO:0000259" key="5">
    <source>
        <dbReference type="PROSITE" id="PS50931"/>
    </source>
</evidence>
<accession>A0A7X1FZF0</accession>
<evidence type="ECO:0000313" key="7">
    <source>
        <dbReference type="Proteomes" id="UP000551327"/>
    </source>
</evidence>
<proteinExistence type="inferred from homology"/>
<sequence length="308" mass="32712">MQGMNWTDLQVFLAIAQAGQLARAGSQLGVNGTTAARRLRRLEAQLGASLFEQTPRGQVLTEAGEALLAKVEAMASAAAAIEPPGGRQPGSPIAGSLRISVSEGFGSWFLAERLAAFVAAYPGLTLDLVANSGFLSLSKREADVAITLSRPKSGPLVARKLSDYALRLYATPAYLAQAGIPAVPADLGGRHRLIGYIPDLIYAPELRYLDEIRAGLTTRLRSSSINAQHRLIAGGAGLGVLPCFIGDADPGLVPVLPQSRIVRTFWIVTHQDTRNLARIRALTDWLAQIVHEGRSVLLPPAERAADGT</sequence>
<dbReference type="InterPro" id="IPR058163">
    <property type="entry name" value="LysR-type_TF_proteobact-type"/>
</dbReference>
<dbReference type="PANTHER" id="PTHR30537">
    <property type="entry name" value="HTH-TYPE TRANSCRIPTIONAL REGULATOR"/>
    <property type="match status" value="1"/>
</dbReference>
<gene>
    <name evidence="6" type="ORF">H7F53_11800</name>
</gene>
<evidence type="ECO:0000313" key="6">
    <source>
        <dbReference type="EMBL" id="MBC2669829.1"/>
    </source>
</evidence>
<dbReference type="InterPro" id="IPR036390">
    <property type="entry name" value="WH_DNA-bd_sf"/>
</dbReference>
<dbReference type="PROSITE" id="PS50931">
    <property type="entry name" value="HTH_LYSR"/>
    <property type="match status" value="1"/>
</dbReference>
<evidence type="ECO:0000256" key="1">
    <source>
        <dbReference type="ARBA" id="ARBA00009437"/>
    </source>
</evidence>
<feature type="domain" description="HTH lysR-type" evidence="5">
    <location>
        <begin position="4"/>
        <end position="61"/>
    </location>
</feature>
<keyword evidence="7" id="KW-1185">Reference proteome</keyword>
<dbReference type="GO" id="GO:0043565">
    <property type="term" value="F:sequence-specific DNA binding"/>
    <property type="evidence" value="ECO:0007669"/>
    <property type="project" value="TreeGrafter"/>
</dbReference>
<organism evidence="6 7">
    <name type="scientific">Novosphingobium piscinae</name>
    <dbReference type="NCBI Taxonomy" id="1507448"/>
    <lineage>
        <taxon>Bacteria</taxon>
        <taxon>Pseudomonadati</taxon>
        <taxon>Pseudomonadota</taxon>
        <taxon>Alphaproteobacteria</taxon>
        <taxon>Sphingomonadales</taxon>
        <taxon>Sphingomonadaceae</taxon>
        <taxon>Novosphingobium</taxon>
    </lineage>
</organism>
<evidence type="ECO:0000256" key="3">
    <source>
        <dbReference type="ARBA" id="ARBA00023125"/>
    </source>
</evidence>
<dbReference type="PANTHER" id="PTHR30537:SF3">
    <property type="entry name" value="TRANSCRIPTIONAL REGULATORY PROTEIN"/>
    <property type="match status" value="1"/>
</dbReference>
<dbReference type="SUPFAM" id="SSF53850">
    <property type="entry name" value="Periplasmic binding protein-like II"/>
    <property type="match status" value="1"/>
</dbReference>
<dbReference type="InterPro" id="IPR000847">
    <property type="entry name" value="LysR_HTH_N"/>
</dbReference>
<keyword evidence="3" id="KW-0238">DNA-binding</keyword>
<keyword evidence="4" id="KW-0804">Transcription</keyword>
<comment type="similarity">
    <text evidence="1">Belongs to the LysR transcriptional regulatory family.</text>
</comment>
<dbReference type="GO" id="GO:0003700">
    <property type="term" value="F:DNA-binding transcription factor activity"/>
    <property type="evidence" value="ECO:0007669"/>
    <property type="project" value="InterPro"/>
</dbReference>